<feature type="compositionally biased region" description="Basic and acidic residues" evidence="1">
    <location>
        <begin position="21"/>
        <end position="36"/>
    </location>
</feature>
<evidence type="ECO:0000256" key="2">
    <source>
        <dbReference type="SAM" id="SignalP"/>
    </source>
</evidence>
<keyword evidence="4" id="KW-1185">Reference proteome</keyword>
<feature type="region of interest" description="Disordered" evidence="1">
    <location>
        <begin position="104"/>
        <end position="137"/>
    </location>
</feature>
<feature type="signal peptide" evidence="2">
    <location>
        <begin position="1"/>
        <end position="18"/>
    </location>
</feature>
<feature type="compositionally biased region" description="Acidic residues" evidence="1">
    <location>
        <begin position="37"/>
        <end position="48"/>
    </location>
</feature>
<comment type="caution">
    <text evidence="3">The sequence shown here is derived from an EMBL/GenBank/DDBJ whole genome shotgun (WGS) entry which is preliminary data.</text>
</comment>
<sequence length="155" mass="16690">MILVLLNMTTELLWCCRSQDNDARGQSEEGSQHQDTEDGSIPDGDEPTEPVTETTEVLSEATSDGDSPLEVCDARQEPTETGNKAKPYECGPTEAVMEYEETLMETGGDGDPPMEAPEARHEPLETGNESTPDGCEPTEAVMETTEALKEPTGAP</sequence>
<evidence type="ECO:0000313" key="4">
    <source>
        <dbReference type="Proteomes" id="UP001633002"/>
    </source>
</evidence>
<dbReference type="EMBL" id="JBJQOH010000005">
    <property type="protein sequence ID" value="KAL3686281.1"/>
    <property type="molecule type" value="Genomic_DNA"/>
</dbReference>
<feature type="region of interest" description="Disordered" evidence="1">
    <location>
        <begin position="21"/>
        <end position="91"/>
    </location>
</feature>
<feature type="chain" id="PRO_5044793726" evidence="2">
    <location>
        <begin position="19"/>
        <end position="155"/>
    </location>
</feature>
<dbReference type="AlphaFoldDB" id="A0ABD3H671"/>
<organism evidence="3 4">
    <name type="scientific">Riccia sorocarpa</name>
    <dbReference type="NCBI Taxonomy" id="122646"/>
    <lineage>
        <taxon>Eukaryota</taxon>
        <taxon>Viridiplantae</taxon>
        <taxon>Streptophyta</taxon>
        <taxon>Embryophyta</taxon>
        <taxon>Marchantiophyta</taxon>
        <taxon>Marchantiopsida</taxon>
        <taxon>Marchantiidae</taxon>
        <taxon>Marchantiales</taxon>
        <taxon>Ricciaceae</taxon>
        <taxon>Riccia</taxon>
    </lineage>
</organism>
<gene>
    <name evidence="3" type="ORF">R1sor_008855</name>
</gene>
<accession>A0ABD3H671</accession>
<name>A0ABD3H671_9MARC</name>
<protein>
    <submittedName>
        <fullName evidence="3">Uncharacterized protein</fullName>
    </submittedName>
</protein>
<evidence type="ECO:0000313" key="3">
    <source>
        <dbReference type="EMBL" id="KAL3686281.1"/>
    </source>
</evidence>
<evidence type="ECO:0000256" key="1">
    <source>
        <dbReference type="SAM" id="MobiDB-lite"/>
    </source>
</evidence>
<keyword evidence="2" id="KW-0732">Signal</keyword>
<reference evidence="3 4" key="1">
    <citation type="submission" date="2024-09" db="EMBL/GenBank/DDBJ databases">
        <title>Chromosome-scale assembly of Riccia sorocarpa.</title>
        <authorList>
            <person name="Paukszto L."/>
        </authorList>
    </citation>
    <scope>NUCLEOTIDE SEQUENCE [LARGE SCALE GENOMIC DNA]</scope>
    <source>
        <strain evidence="3">LP-2024</strain>
        <tissue evidence="3">Aerial parts of the thallus</tissue>
    </source>
</reference>
<dbReference type="Proteomes" id="UP001633002">
    <property type="component" value="Unassembled WGS sequence"/>
</dbReference>
<proteinExistence type="predicted"/>